<dbReference type="OrthoDB" id="5960454at2759"/>
<dbReference type="EMBL" id="CACRXK020006266">
    <property type="protein sequence ID" value="CAB4008907.1"/>
    <property type="molecule type" value="Genomic_DNA"/>
</dbReference>
<dbReference type="PROSITE" id="PS50011">
    <property type="entry name" value="PROTEIN_KINASE_DOM"/>
    <property type="match status" value="1"/>
</dbReference>
<dbReference type="GO" id="GO:0005524">
    <property type="term" value="F:ATP binding"/>
    <property type="evidence" value="ECO:0007669"/>
    <property type="project" value="UniProtKB-KW"/>
</dbReference>
<dbReference type="Pfam" id="PF07714">
    <property type="entry name" value="PK_Tyr_Ser-Thr"/>
    <property type="match status" value="1"/>
</dbReference>
<dbReference type="PANTHER" id="PTHR44329:SF288">
    <property type="entry name" value="MITOGEN-ACTIVATED PROTEIN KINASE KINASE KINASE 20"/>
    <property type="match status" value="1"/>
</dbReference>
<evidence type="ECO:0000256" key="4">
    <source>
        <dbReference type="ARBA" id="ARBA00022840"/>
    </source>
</evidence>
<dbReference type="SUPFAM" id="SSF56112">
    <property type="entry name" value="Protein kinase-like (PK-like)"/>
    <property type="match status" value="1"/>
</dbReference>
<dbReference type="CDD" id="cd00180">
    <property type="entry name" value="PKc"/>
    <property type="match status" value="1"/>
</dbReference>
<dbReference type="InterPro" id="IPR008271">
    <property type="entry name" value="Ser/Thr_kinase_AS"/>
</dbReference>
<evidence type="ECO:0000256" key="1">
    <source>
        <dbReference type="ARBA" id="ARBA00022679"/>
    </source>
</evidence>
<dbReference type="InterPro" id="IPR001245">
    <property type="entry name" value="Ser-Thr/Tyr_kinase_cat_dom"/>
</dbReference>
<organism evidence="5 6">
    <name type="scientific">Paramuricea clavata</name>
    <name type="common">Red gorgonian</name>
    <name type="synonym">Violescent sea-whip</name>
    <dbReference type="NCBI Taxonomy" id="317549"/>
    <lineage>
        <taxon>Eukaryota</taxon>
        <taxon>Metazoa</taxon>
        <taxon>Cnidaria</taxon>
        <taxon>Anthozoa</taxon>
        <taxon>Octocorallia</taxon>
        <taxon>Malacalcyonacea</taxon>
        <taxon>Plexauridae</taxon>
        <taxon>Paramuricea</taxon>
    </lineage>
</organism>
<evidence type="ECO:0000256" key="3">
    <source>
        <dbReference type="ARBA" id="ARBA00022777"/>
    </source>
</evidence>
<gene>
    <name evidence="5" type="ORF">PACLA_8A012510</name>
</gene>
<keyword evidence="1" id="KW-0808">Transferase</keyword>
<dbReference type="PROSITE" id="PS00108">
    <property type="entry name" value="PROTEIN_KINASE_ST"/>
    <property type="match status" value="1"/>
</dbReference>
<keyword evidence="4" id="KW-0067">ATP-binding</keyword>
<dbReference type="SMART" id="SM00220">
    <property type="entry name" value="S_TKc"/>
    <property type="match status" value="1"/>
</dbReference>
<evidence type="ECO:0000313" key="6">
    <source>
        <dbReference type="Proteomes" id="UP001152795"/>
    </source>
</evidence>
<dbReference type="Gene3D" id="1.10.510.10">
    <property type="entry name" value="Transferase(Phosphotransferase) domain 1"/>
    <property type="match status" value="1"/>
</dbReference>
<dbReference type="AlphaFoldDB" id="A0A6S7HW79"/>
<dbReference type="InterPro" id="IPR000719">
    <property type="entry name" value="Prot_kinase_dom"/>
</dbReference>
<evidence type="ECO:0000313" key="5">
    <source>
        <dbReference type="EMBL" id="CAB4008907.1"/>
    </source>
</evidence>
<sequence length="216" mass="24740">MFYIGITVAVKTFQEDAKIDLVKWEADVLNRFDHPGLPLLFGASLEEKPYRLVLQFHGIDGKCVTFKGAVESMLQVDWVRICKEAADALDFMHKKGFLHNDLKGDNVLLSNDNNAIHPVIIDFGKCRSITNPKRYSLRAKEQRKYSKYHRHIAPELIEGTHPQSCESDIYSYGYLLTQITRSITKNHTVLDNISIACVRRNPLKRPTLSDIILKLK</sequence>
<keyword evidence="3 5" id="KW-0418">Kinase</keyword>
<dbReference type="InterPro" id="IPR011009">
    <property type="entry name" value="Kinase-like_dom_sf"/>
</dbReference>
<accession>A0A6S7HW79</accession>
<dbReference type="PANTHER" id="PTHR44329">
    <property type="entry name" value="SERINE/THREONINE-PROTEIN KINASE TNNI3K-RELATED"/>
    <property type="match status" value="1"/>
</dbReference>
<dbReference type="GO" id="GO:0004674">
    <property type="term" value="F:protein serine/threonine kinase activity"/>
    <property type="evidence" value="ECO:0007669"/>
    <property type="project" value="TreeGrafter"/>
</dbReference>
<dbReference type="InterPro" id="IPR051681">
    <property type="entry name" value="Ser/Thr_Kinases-Pseudokinases"/>
</dbReference>
<protein>
    <submittedName>
        <fullName evidence="5">Serine threonine- kinase</fullName>
    </submittedName>
</protein>
<name>A0A6S7HW79_PARCT</name>
<evidence type="ECO:0000256" key="2">
    <source>
        <dbReference type="ARBA" id="ARBA00022741"/>
    </source>
</evidence>
<keyword evidence="2" id="KW-0547">Nucleotide-binding</keyword>
<comment type="caution">
    <text evidence="5">The sequence shown here is derived from an EMBL/GenBank/DDBJ whole genome shotgun (WGS) entry which is preliminary data.</text>
</comment>
<reference evidence="5" key="1">
    <citation type="submission" date="2020-04" db="EMBL/GenBank/DDBJ databases">
        <authorList>
            <person name="Alioto T."/>
            <person name="Alioto T."/>
            <person name="Gomez Garrido J."/>
        </authorList>
    </citation>
    <scope>NUCLEOTIDE SEQUENCE</scope>
    <source>
        <strain evidence="5">A484AB</strain>
    </source>
</reference>
<keyword evidence="6" id="KW-1185">Reference proteome</keyword>
<proteinExistence type="predicted"/>
<dbReference type="Proteomes" id="UP001152795">
    <property type="component" value="Unassembled WGS sequence"/>
</dbReference>